<dbReference type="SUPFAM" id="SSF56672">
    <property type="entry name" value="DNA/RNA polymerases"/>
    <property type="match status" value="1"/>
</dbReference>
<protein>
    <submittedName>
        <fullName evidence="2">Transposon Ty3-I Gag-Pol polyprotein</fullName>
    </submittedName>
</protein>
<gene>
    <name evidence="2" type="ORF">ElyMa_001587500</name>
</gene>
<dbReference type="InterPro" id="IPR043502">
    <property type="entry name" value="DNA/RNA_pol_sf"/>
</dbReference>
<dbReference type="Proteomes" id="UP000762676">
    <property type="component" value="Unassembled WGS sequence"/>
</dbReference>
<evidence type="ECO:0000313" key="2">
    <source>
        <dbReference type="EMBL" id="GFS21130.1"/>
    </source>
</evidence>
<evidence type="ECO:0000256" key="1">
    <source>
        <dbReference type="SAM" id="MobiDB-lite"/>
    </source>
</evidence>
<keyword evidence="3" id="KW-1185">Reference proteome</keyword>
<evidence type="ECO:0000313" key="3">
    <source>
        <dbReference type="Proteomes" id="UP000762676"/>
    </source>
</evidence>
<dbReference type="Gene3D" id="3.10.10.10">
    <property type="entry name" value="HIV Type 1 Reverse Transcriptase, subunit A, domain 1"/>
    <property type="match status" value="1"/>
</dbReference>
<reference evidence="2 3" key="1">
    <citation type="journal article" date="2021" name="Elife">
        <title>Chloroplast acquisition without the gene transfer in kleptoplastic sea slugs, Plakobranchus ocellatus.</title>
        <authorList>
            <person name="Maeda T."/>
            <person name="Takahashi S."/>
            <person name="Yoshida T."/>
            <person name="Shimamura S."/>
            <person name="Takaki Y."/>
            <person name="Nagai Y."/>
            <person name="Toyoda A."/>
            <person name="Suzuki Y."/>
            <person name="Arimoto A."/>
            <person name="Ishii H."/>
            <person name="Satoh N."/>
            <person name="Nishiyama T."/>
            <person name="Hasebe M."/>
            <person name="Maruyama T."/>
            <person name="Minagawa J."/>
            <person name="Obokata J."/>
            <person name="Shigenobu S."/>
        </authorList>
    </citation>
    <scope>NUCLEOTIDE SEQUENCE [LARGE SCALE GENOMIC DNA]</scope>
</reference>
<organism evidence="2 3">
    <name type="scientific">Elysia marginata</name>
    <dbReference type="NCBI Taxonomy" id="1093978"/>
    <lineage>
        <taxon>Eukaryota</taxon>
        <taxon>Metazoa</taxon>
        <taxon>Spiralia</taxon>
        <taxon>Lophotrochozoa</taxon>
        <taxon>Mollusca</taxon>
        <taxon>Gastropoda</taxon>
        <taxon>Heterobranchia</taxon>
        <taxon>Euthyneura</taxon>
        <taxon>Panpulmonata</taxon>
        <taxon>Sacoglossa</taxon>
        <taxon>Placobranchoidea</taxon>
        <taxon>Plakobranchidae</taxon>
        <taxon>Elysia</taxon>
    </lineage>
</organism>
<name>A0AAV4JFT6_9GAST</name>
<dbReference type="EMBL" id="BMAT01003150">
    <property type="protein sequence ID" value="GFS21130.1"/>
    <property type="molecule type" value="Genomic_DNA"/>
</dbReference>
<feature type="compositionally biased region" description="Basic and acidic residues" evidence="1">
    <location>
        <begin position="17"/>
        <end position="31"/>
    </location>
</feature>
<dbReference type="InterPro" id="IPR050951">
    <property type="entry name" value="Retrovirus_Pol_polyprotein"/>
</dbReference>
<feature type="region of interest" description="Disordered" evidence="1">
    <location>
        <begin position="166"/>
        <end position="222"/>
    </location>
</feature>
<comment type="caution">
    <text evidence="2">The sequence shown here is derived from an EMBL/GenBank/DDBJ whole genome shotgun (WGS) entry which is preliminary data.</text>
</comment>
<sequence>MKTRKTGPSLDGSGKGGEGEHKNAKRVDSGKSEQGGEGTEKGSEGSRSLSIGEMEPEEYEGAVGVLGEGAKSHLKEDEGLRVEDYEQKLRQLGVAPNMANLLDKLRAEGTLTYPLLLTFMSCVPKGAQEQVFHVTKYYVVNSSEYKEELVEGASYSGRRNRPEGWGDRFENRGDRYEGQGDRFESRGGRFESRGDRFESPSKRFETRGDRFQGRGNRSDKRNERWETYNDGYGYNSDRDAGSVVANARAVSLVHLETEGVEEDDSGEIVSDLREEGERHSELPEHLREMFEGSADGLEEEQKLVFKRLLMRFAHVFAKDDFDLGNFTAVQHFIDTADAKPIKQKMRRTPVHFVGEEKKHLENMLKAGVIKASVSERAAPPVLVRKKDGTVRWCVDYRLLNKVT</sequence>
<proteinExistence type="predicted"/>
<feature type="region of interest" description="Disordered" evidence="1">
    <location>
        <begin position="1"/>
        <end position="57"/>
    </location>
</feature>
<accession>A0AAV4JFT6</accession>
<dbReference type="AlphaFoldDB" id="A0AAV4JFT6"/>
<dbReference type="PANTHER" id="PTHR37984:SF5">
    <property type="entry name" value="PROTEIN NYNRIN-LIKE"/>
    <property type="match status" value="1"/>
</dbReference>
<dbReference type="PANTHER" id="PTHR37984">
    <property type="entry name" value="PROTEIN CBG26694"/>
    <property type="match status" value="1"/>
</dbReference>